<protein>
    <recommendedName>
        <fullName evidence="1">T6SS Phospholipase effector Tle1-like catalytic domain-containing protein</fullName>
    </recommendedName>
</protein>
<evidence type="ECO:0000259" key="1">
    <source>
        <dbReference type="Pfam" id="PF09994"/>
    </source>
</evidence>
<dbReference type="Proteomes" id="UP001447188">
    <property type="component" value="Unassembled WGS sequence"/>
</dbReference>
<reference evidence="2 3" key="1">
    <citation type="submission" date="2024-02" db="EMBL/GenBank/DDBJ databases">
        <title>Discinaceae phylogenomics.</title>
        <authorList>
            <person name="Dirks A.C."/>
            <person name="James T.Y."/>
        </authorList>
    </citation>
    <scope>NUCLEOTIDE SEQUENCE [LARGE SCALE GENOMIC DNA]</scope>
    <source>
        <strain evidence="2 3">ACD0624</strain>
    </source>
</reference>
<dbReference type="SUPFAM" id="SSF52540">
    <property type="entry name" value="P-loop containing nucleoside triphosphate hydrolases"/>
    <property type="match status" value="1"/>
</dbReference>
<evidence type="ECO:0000313" key="2">
    <source>
        <dbReference type="EMBL" id="KAL0631606.1"/>
    </source>
</evidence>
<evidence type="ECO:0000313" key="3">
    <source>
        <dbReference type="Proteomes" id="UP001447188"/>
    </source>
</evidence>
<dbReference type="Gene3D" id="3.40.50.300">
    <property type="entry name" value="P-loop containing nucleotide triphosphate hydrolases"/>
    <property type="match status" value="1"/>
</dbReference>
<sequence length="901" mass="100009">MSDALPVRLIICVDGTWDTSEGSFDAIKGAISGTVDSIKSISNMVKNGNVEDLAGKKFDQHAHYLQGVGTEDVTASNVDYPGMHLVVRANSTFQGATGYGYLDILKKAYRICCDELQQGDKDEIYMFGFSRGAFIVRALASMLQYVGLIKSEHMLTDVEFESKFYELLRRYSILYNKAKIISPTDPTKNLLAFCKPSPRIRFIGVFDTVKAVLQLPFTNTLAHGIPIIDFDLDAPYLVDNFRHALALNEGRPPFSPTYWKSEGKSPDSNYQEAWFFGYHHDIGGGNDHQGLALWPLQWILHAATDAGLVLDSGLERYNILFSGGDNVIDTPHELAMKMFDMISHHSDASEKFKLLLNETSWGFLDQPRDYIDCLTKPPYLQRTKPRVFLHPSAYLLFDISTAFRIQIYEWKYFRTFIRERFGSIPQVVAPWWEKQTVASILRENSAVKHMRILVYGQPAAEKSTLISRTFGKWFKGAPAAPGGAAPDISTPVSIPENSLIRVHYSDGFGKDGTDTFESVEKFIAQYKEKSDPENQLHAIWYCIDCTEDETADSEKKFSTLDFGDVPVMVVLTNEAELKSKIRNDLAKENISDEKKVEERFNEIIGKKQEALKALPARSYVSVGTAVNSVKNLLSETFRNLKDTAVQFTQIKAQRISVTPKVALATEESVRAYTIWHSSKFEGREVIFRRHLDASKKFSRILMEPILETFNVRFPDDDALIQSKIGGPWSDLDKYSTTPGLWNKTIPGSLVLLCMVDTILVMARALSRQSIFEKPLAGLGLAGPLNSAAIELACTWYAFGPSSRQKAVHSRIISILSEQDWSPKDKSMASLQMKIVDTVEFGLESVEDFLENFQGAVVGGAKKVVVGVGSGIGASIGAGIGGIGAGIGAGLGGLGAVRRGFL</sequence>
<dbReference type="InterPro" id="IPR027417">
    <property type="entry name" value="P-loop_NTPase"/>
</dbReference>
<name>A0ABR3G724_9PEZI</name>
<comment type="caution">
    <text evidence="2">The sequence shown here is derived from an EMBL/GenBank/DDBJ whole genome shotgun (WGS) entry which is preliminary data.</text>
</comment>
<organism evidence="2 3">
    <name type="scientific">Discina gigas</name>
    <dbReference type="NCBI Taxonomy" id="1032678"/>
    <lineage>
        <taxon>Eukaryota</taxon>
        <taxon>Fungi</taxon>
        <taxon>Dikarya</taxon>
        <taxon>Ascomycota</taxon>
        <taxon>Pezizomycotina</taxon>
        <taxon>Pezizomycetes</taxon>
        <taxon>Pezizales</taxon>
        <taxon>Discinaceae</taxon>
        <taxon>Discina</taxon>
    </lineage>
</organism>
<dbReference type="Pfam" id="PF09994">
    <property type="entry name" value="T6SS_Tle1-like_cat"/>
    <property type="match status" value="1"/>
</dbReference>
<dbReference type="PANTHER" id="PTHR33840">
    <property type="match status" value="1"/>
</dbReference>
<dbReference type="InterPro" id="IPR018712">
    <property type="entry name" value="Tle1-like_cat"/>
</dbReference>
<proteinExistence type="predicted"/>
<feature type="domain" description="T6SS Phospholipase effector Tle1-like catalytic" evidence="1">
    <location>
        <begin position="8"/>
        <end position="301"/>
    </location>
</feature>
<dbReference type="PANTHER" id="PTHR33840:SF1">
    <property type="entry name" value="TLE1 PHOSPHOLIPASE DOMAIN-CONTAINING PROTEIN"/>
    <property type="match status" value="1"/>
</dbReference>
<gene>
    <name evidence="2" type="ORF">Q9L58_009522</name>
</gene>
<accession>A0ABR3G724</accession>
<dbReference type="EMBL" id="JBBBZM010000229">
    <property type="protein sequence ID" value="KAL0631606.1"/>
    <property type="molecule type" value="Genomic_DNA"/>
</dbReference>
<keyword evidence="3" id="KW-1185">Reference proteome</keyword>